<name>A0A4S8I957_MUSBA</name>
<reference evidence="2 3" key="1">
    <citation type="journal article" date="2019" name="Nat. Plants">
        <title>Genome sequencing of Musa balbisiana reveals subgenome evolution and function divergence in polyploid bananas.</title>
        <authorList>
            <person name="Yao X."/>
        </authorList>
    </citation>
    <scope>NUCLEOTIDE SEQUENCE [LARGE SCALE GENOMIC DNA]</scope>
    <source>
        <strain evidence="3">cv. DH-PKW</strain>
        <tissue evidence="2">Leaves</tissue>
    </source>
</reference>
<accession>A0A4S8I957</accession>
<feature type="region of interest" description="Disordered" evidence="1">
    <location>
        <begin position="1"/>
        <end position="39"/>
    </location>
</feature>
<gene>
    <name evidence="2" type="ORF">C4D60_Mb02t08390</name>
</gene>
<dbReference type="Proteomes" id="UP000317650">
    <property type="component" value="Chromosome 2"/>
</dbReference>
<evidence type="ECO:0000256" key="1">
    <source>
        <dbReference type="SAM" id="MobiDB-lite"/>
    </source>
</evidence>
<evidence type="ECO:0000313" key="2">
    <source>
        <dbReference type="EMBL" id="THU44533.1"/>
    </source>
</evidence>
<protein>
    <submittedName>
        <fullName evidence="2">Uncharacterized protein</fullName>
    </submittedName>
</protein>
<proteinExistence type="predicted"/>
<comment type="caution">
    <text evidence="2">The sequence shown here is derived from an EMBL/GenBank/DDBJ whole genome shotgun (WGS) entry which is preliminary data.</text>
</comment>
<dbReference type="AlphaFoldDB" id="A0A4S8I957"/>
<dbReference type="EMBL" id="PYDT01000011">
    <property type="protein sequence ID" value="THU44533.1"/>
    <property type="molecule type" value="Genomic_DNA"/>
</dbReference>
<sequence>MSEEITRGGRLRQGGNQQREEVQVELLTDRSSVDGSEKGDLEGKWGMGFCRLRFVVRPSHCPMVVRWGMRKGYGEIGESKERRGGEGARFGCGV</sequence>
<evidence type="ECO:0000313" key="3">
    <source>
        <dbReference type="Proteomes" id="UP000317650"/>
    </source>
</evidence>
<keyword evidence="3" id="KW-1185">Reference proteome</keyword>
<organism evidence="2 3">
    <name type="scientific">Musa balbisiana</name>
    <name type="common">Banana</name>
    <dbReference type="NCBI Taxonomy" id="52838"/>
    <lineage>
        <taxon>Eukaryota</taxon>
        <taxon>Viridiplantae</taxon>
        <taxon>Streptophyta</taxon>
        <taxon>Embryophyta</taxon>
        <taxon>Tracheophyta</taxon>
        <taxon>Spermatophyta</taxon>
        <taxon>Magnoliopsida</taxon>
        <taxon>Liliopsida</taxon>
        <taxon>Zingiberales</taxon>
        <taxon>Musaceae</taxon>
        <taxon>Musa</taxon>
    </lineage>
</organism>
<feature type="compositionally biased region" description="Basic and acidic residues" evidence="1">
    <location>
        <begin position="18"/>
        <end position="39"/>
    </location>
</feature>